<sequence length="39" mass="4354">MTPRDIGYWIVGWNDMHAGDGPPAAMSAKRFGELKARYS</sequence>
<accession>A0A1M5DLF9</accession>
<dbReference type="AlphaFoldDB" id="A0A1M5DLF9"/>
<keyword evidence="2" id="KW-1185">Reference proteome</keyword>
<dbReference type="Proteomes" id="UP000183987">
    <property type="component" value="Unassembled WGS sequence"/>
</dbReference>
<dbReference type="EMBL" id="FQUE01000010">
    <property type="protein sequence ID" value="SHF67602.1"/>
    <property type="molecule type" value="Genomic_DNA"/>
</dbReference>
<evidence type="ECO:0000313" key="1">
    <source>
        <dbReference type="EMBL" id="SHF67602.1"/>
    </source>
</evidence>
<dbReference type="STRING" id="366533.SAMN05444339_11039"/>
<proteinExistence type="predicted"/>
<protein>
    <submittedName>
        <fullName evidence="1">Uncharacterized protein</fullName>
    </submittedName>
</protein>
<name>A0A1M5DLF9_LOKAT</name>
<reference evidence="2" key="1">
    <citation type="submission" date="2016-11" db="EMBL/GenBank/DDBJ databases">
        <authorList>
            <person name="Varghese N."/>
            <person name="Submissions S."/>
        </authorList>
    </citation>
    <scope>NUCLEOTIDE SEQUENCE [LARGE SCALE GENOMIC DNA]</scope>
    <source>
        <strain evidence="2">DSM 29326</strain>
    </source>
</reference>
<organism evidence="1 2">
    <name type="scientific">Loktanella atrilutea</name>
    <dbReference type="NCBI Taxonomy" id="366533"/>
    <lineage>
        <taxon>Bacteria</taxon>
        <taxon>Pseudomonadati</taxon>
        <taxon>Pseudomonadota</taxon>
        <taxon>Alphaproteobacteria</taxon>
        <taxon>Rhodobacterales</taxon>
        <taxon>Roseobacteraceae</taxon>
        <taxon>Loktanella</taxon>
    </lineage>
</organism>
<gene>
    <name evidence="1" type="ORF">SAMN05444339_11039</name>
</gene>
<evidence type="ECO:0000313" key="2">
    <source>
        <dbReference type="Proteomes" id="UP000183987"/>
    </source>
</evidence>